<reference evidence="1" key="1">
    <citation type="journal article" date="2010" name="Insect Mol. Biol.">
        <title>The draft genome sequence of Arsenophonus nasoniae, son-killer bacterium of Nasonia vitripennis, reveals genes associated with virulence and symbiosis.</title>
        <authorList>
            <person name="Wilkes T."/>
            <person name="Darby A.C."/>
            <person name="Choi J."/>
            <person name="Colborne J.K."/>
            <person name="Werren J.H."/>
            <person name="Hurst G.D.D."/>
        </authorList>
    </citation>
    <scope>NUCLEOTIDE SEQUENCE</scope>
</reference>
<sequence>MPKNAMNNMNHNIILINTSVVNISFDFVLKSIKKFFVNIINNLLKNLANINNYQKRKNSIILFIKFELIYSYNFSLNKTSFRR</sequence>
<accession>D2U318</accession>
<protein>
    <submittedName>
        <fullName evidence="1">Uncharacterized protein</fullName>
    </submittedName>
</protein>
<proteinExistence type="predicted"/>
<dbReference type="AlphaFoldDB" id="D2U318"/>
<dbReference type="EMBL" id="FN545254">
    <property type="protein sequence ID" value="CBA75595.1"/>
    <property type="molecule type" value="Genomic_DNA"/>
</dbReference>
<gene>
    <name evidence="1" type="ORF">ARN_30100</name>
</gene>
<evidence type="ECO:0000313" key="1">
    <source>
        <dbReference type="EMBL" id="CBA75595.1"/>
    </source>
</evidence>
<organism evidence="1">
    <name type="scientific">Arsenophonus nasoniae</name>
    <name type="common">son-killer infecting Nasonia vitripennis</name>
    <dbReference type="NCBI Taxonomy" id="638"/>
    <lineage>
        <taxon>Bacteria</taxon>
        <taxon>Pseudomonadati</taxon>
        <taxon>Pseudomonadota</taxon>
        <taxon>Gammaproteobacteria</taxon>
        <taxon>Enterobacterales</taxon>
        <taxon>Morganellaceae</taxon>
        <taxon>Arsenophonus</taxon>
    </lineage>
</organism>
<name>D2U318_9GAMM</name>